<dbReference type="Gene3D" id="3.40.50.150">
    <property type="entry name" value="Vaccinia Virus protein VP39"/>
    <property type="match status" value="1"/>
</dbReference>
<dbReference type="Pfam" id="PF08241">
    <property type="entry name" value="Methyltransf_11"/>
    <property type="match status" value="1"/>
</dbReference>
<dbReference type="CDD" id="cd02440">
    <property type="entry name" value="AdoMet_MTases"/>
    <property type="match status" value="1"/>
</dbReference>
<gene>
    <name evidence="5" type="ORF">Asi03nite_13140</name>
</gene>
<evidence type="ECO:0000256" key="3">
    <source>
        <dbReference type="ARBA" id="ARBA00022679"/>
    </source>
</evidence>
<comment type="caution">
    <text evidence="5">The sequence shown here is derived from an EMBL/GenBank/DDBJ whole genome shotgun (WGS) entry which is preliminary data.</text>
</comment>
<comment type="similarity">
    <text evidence="1">Belongs to the methyltransferase superfamily.</text>
</comment>
<evidence type="ECO:0000259" key="4">
    <source>
        <dbReference type="Pfam" id="PF08241"/>
    </source>
</evidence>
<dbReference type="PANTHER" id="PTHR44942:SF4">
    <property type="entry name" value="METHYLTRANSFERASE TYPE 11 DOMAIN-CONTAINING PROTEIN"/>
    <property type="match status" value="1"/>
</dbReference>
<evidence type="ECO:0000313" key="6">
    <source>
        <dbReference type="Proteomes" id="UP000629619"/>
    </source>
</evidence>
<keyword evidence="3" id="KW-0808">Transferase</keyword>
<dbReference type="RefSeq" id="WP_203677484.1">
    <property type="nucleotide sequence ID" value="NZ_BOMW01000013.1"/>
</dbReference>
<dbReference type="PANTHER" id="PTHR44942">
    <property type="entry name" value="METHYLTRANSF_11 DOMAIN-CONTAINING PROTEIN"/>
    <property type="match status" value="1"/>
</dbReference>
<protein>
    <submittedName>
        <fullName evidence="5">Methyltransferase type 11</fullName>
    </submittedName>
</protein>
<organism evidence="5 6">
    <name type="scientific">Actinoplanes siamensis</name>
    <dbReference type="NCBI Taxonomy" id="1223317"/>
    <lineage>
        <taxon>Bacteria</taxon>
        <taxon>Bacillati</taxon>
        <taxon>Actinomycetota</taxon>
        <taxon>Actinomycetes</taxon>
        <taxon>Micromonosporales</taxon>
        <taxon>Micromonosporaceae</taxon>
        <taxon>Actinoplanes</taxon>
    </lineage>
</organism>
<dbReference type="SUPFAM" id="SSF53335">
    <property type="entry name" value="S-adenosyl-L-methionine-dependent methyltransferases"/>
    <property type="match status" value="1"/>
</dbReference>
<evidence type="ECO:0000256" key="1">
    <source>
        <dbReference type="ARBA" id="ARBA00008361"/>
    </source>
</evidence>
<dbReference type="EMBL" id="BOMW01000013">
    <property type="protein sequence ID" value="GIF03776.1"/>
    <property type="molecule type" value="Genomic_DNA"/>
</dbReference>
<dbReference type="GO" id="GO:0008757">
    <property type="term" value="F:S-adenosylmethionine-dependent methyltransferase activity"/>
    <property type="evidence" value="ECO:0007669"/>
    <property type="project" value="InterPro"/>
</dbReference>
<reference evidence="5" key="1">
    <citation type="submission" date="2021-01" db="EMBL/GenBank/DDBJ databases">
        <title>Whole genome shotgun sequence of Actinoplanes siamensis NBRC 109076.</title>
        <authorList>
            <person name="Komaki H."/>
            <person name="Tamura T."/>
        </authorList>
    </citation>
    <scope>NUCLEOTIDE SEQUENCE</scope>
    <source>
        <strain evidence="5">NBRC 109076</strain>
    </source>
</reference>
<feature type="domain" description="Methyltransferase type 11" evidence="4">
    <location>
        <begin position="49"/>
        <end position="135"/>
    </location>
</feature>
<dbReference type="InterPro" id="IPR029063">
    <property type="entry name" value="SAM-dependent_MTases_sf"/>
</dbReference>
<evidence type="ECO:0000256" key="2">
    <source>
        <dbReference type="ARBA" id="ARBA00022603"/>
    </source>
</evidence>
<evidence type="ECO:0000313" key="5">
    <source>
        <dbReference type="EMBL" id="GIF03776.1"/>
    </source>
</evidence>
<accession>A0A919N3M4</accession>
<proteinExistence type="inferred from homology"/>
<name>A0A919N3M4_9ACTN</name>
<sequence length="265" mass="28430">MPTDPQMHQLRQAAESFGVDAARYDRTRPPYPLSLLSRILAASPGRDVLNAGCGTGIESRQFQALGCTVLGVEPDPRMADFARSTGVPVEVATFEDWEPAGRTFDLVVAGTAWHWVDPVAGARQAARALVPGGRLAPFWHTFTLPGELAAAMGEALRRLVPDSPFAMSRRPPGSPLDNYRPILDKAADGIRAAGGFGAVEQWQVDWEKVYTRDEWLDQLPTSGALTRLAPGQIAQVQEAAGAAVDRLGGSVPMAYTSVAVTALRQ</sequence>
<dbReference type="Proteomes" id="UP000629619">
    <property type="component" value="Unassembled WGS sequence"/>
</dbReference>
<dbReference type="InterPro" id="IPR051052">
    <property type="entry name" value="Diverse_substrate_MTase"/>
</dbReference>
<dbReference type="InterPro" id="IPR013216">
    <property type="entry name" value="Methyltransf_11"/>
</dbReference>
<dbReference type="AlphaFoldDB" id="A0A919N3M4"/>
<keyword evidence="2 5" id="KW-0489">Methyltransferase</keyword>
<keyword evidence="6" id="KW-1185">Reference proteome</keyword>
<dbReference type="GO" id="GO:0032259">
    <property type="term" value="P:methylation"/>
    <property type="evidence" value="ECO:0007669"/>
    <property type="project" value="UniProtKB-KW"/>
</dbReference>